<sequence length="51" mass="6214">MDNYELPSQWAKRKMDEARNGDIAMMYFEPMNLWKEREDKMGLTAEKKEQE</sequence>
<protein>
    <submittedName>
        <fullName evidence="1">Uncharacterized protein</fullName>
    </submittedName>
</protein>
<keyword evidence="2" id="KW-1185">Reference proteome</keyword>
<accession>A0A410T635</accession>
<dbReference type="KEGG" id="vg:55016490"/>
<dbReference type="EMBL" id="MK372342">
    <property type="protein sequence ID" value="QAU04408.1"/>
    <property type="molecule type" value="Genomic_DNA"/>
</dbReference>
<reference evidence="1 2" key="1">
    <citation type="submission" date="2019-01" db="EMBL/GenBank/DDBJ databases">
        <title>The whole genome sequence of IME542.</title>
        <authorList>
            <person name="Li P."/>
            <person name="Tong Y."/>
            <person name="Wang J."/>
        </authorList>
    </citation>
    <scope>NUCLEOTIDE SEQUENCE [LARGE SCALE GENOMIC DNA]</scope>
</reference>
<proteinExistence type="predicted"/>
<evidence type="ECO:0000313" key="1">
    <source>
        <dbReference type="EMBL" id="QAU04408.1"/>
    </source>
</evidence>
<dbReference type="Proteomes" id="UP000289271">
    <property type="component" value="Segment"/>
</dbReference>
<organism evidence="1 2">
    <name type="scientific">Escherichia phage vB_EcoS_IME542</name>
    <dbReference type="NCBI Taxonomy" id="2507711"/>
    <lineage>
        <taxon>Viruses</taxon>
        <taxon>Duplodnaviria</taxon>
        <taxon>Heunggongvirae</taxon>
        <taxon>Uroviricota</taxon>
        <taxon>Caudoviricetes</taxon>
        <taxon>Drexlerviridae</taxon>
        <taxon>Braunvirinae</taxon>
        <taxon>Christensenvirus</taxon>
        <taxon>Christensenvirus IME542</taxon>
    </lineage>
</organism>
<name>A0A410T635_9CAUD</name>
<dbReference type="RefSeq" id="YP_009824907.1">
    <property type="nucleotide sequence ID" value="NC_048208.1"/>
</dbReference>
<dbReference type="GeneID" id="55016490"/>
<evidence type="ECO:0000313" key="2">
    <source>
        <dbReference type="Proteomes" id="UP000289271"/>
    </source>
</evidence>